<gene>
    <name evidence="1" type="ordered locus">AALP_Aa4g006000</name>
</gene>
<evidence type="ECO:0000313" key="2">
    <source>
        <dbReference type="Proteomes" id="UP000029120"/>
    </source>
</evidence>
<dbReference type="Proteomes" id="UP000029120">
    <property type="component" value="Chromosome 4"/>
</dbReference>
<sequence length="254" mass="28596">MDFAEEVSVFVDTNLGTRIAMTVPMNITSRDFKRKLEETHTSCLPSLGEIRVRGLMVKRKSRFYYLAESMPIRYVFRDNQKPWFIHAEARLVNISQEPSVSTSIDKVQIRHCVGENKKVKKSRNKPIPKHVSRNLASGDASLDKREFLGPSTSEPETVIRSSPLLVPRVATEMINSDCLIPKTPERKPGDSASKSDMVRKKLTVAANNIRMQGKSHLSSSLSSSIFQSRKKSLDGKTITSLAKFLVFEIPDTED</sequence>
<protein>
    <submittedName>
        <fullName evidence="1">Uncharacterized protein</fullName>
    </submittedName>
</protein>
<proteinExistence type="predicted"/>
<dbReference type="OMA" id="NQKPWFI"/>
<dbReference type="Gramene" id="KFK35556">
    <property type="protein sequence ID" value="KFK35556"/>
    <property type="gene ID" value="AALP_AA4G006000"/>
</dbReference>
<dbReference type="AlphaFoldDB" id="A0A087H0A4"/>
<dbReference type="eggNOG" id="KOG0939">
    <property type="taxonomic scope" value="Eukaryota"/>
</dbReference>
<evidence type="ECO:0000313" key="1">
    <source>
        <dbReference type="EMBL" id="KFK35556.1"/>
    </source>
</evidence>
<keyword evidence="2" id="KW-1185">Reference proteome</keyword>
<name>A0A087H0A4_ARAAL</name>
<reference evidence="2" key="1">
    <citation type="journal article" date="2015" name="Nat. Plants">
        <title>Genome expansion of Arabis alpina linked with retrotransposition and reduced symmetric DNA methylation.</title>
        <authorList>
            <person name="Willing E.M."/>
            <person name="Rawat V."/>
            <person name="Mandakova T."/>
            <person name="Maumus F."/>
            <person name="James G.V."/>
            <person name="Nordstroem K.J."/>
            <person name="Becker C."/>
            <person name="Warthmann N."/>
            <person name="Chica C."/>
            <person name="Szarzynska B."/>
            <person name="Zytnicki M."/>
            <person name="Albani M.C."/>
            <person name="Kiefer C."/>
            <person name="Bergonzi S."/>
            <person name="Castaings L."/>
            <person name="Mateos J.L."/>
            <person name="Berns M.C."/>
            <person name="Bujdoso N."/>
            <person name="Piofczyk T."/>
            <person name="de Lorenzo L."/>
            <person name="Barrero-Sicilia C."/>
            <person name="Mateos I."/>
            <person name="Piednoel M."/>
            <person name="Hagmann J."/>
            <person name="Chen-Min-Tao R."/>
            <person name="Iglesias-Fernandez R."/>
            <person name="Schuster S.C."/>
            <person name="Alonso-Blanco C."/>
            <person name="Roudier F."/>
            <person name="Carbonero P."/>
            <person name="Paz-Ares J."/>
            <person name="Davis S.J."/>
            <person name="Pecinka A."/>
            <person name="Quesneville H."/>
            <person name="Colot V."/>
            <person name="Lysak M.A."/>
            <person name="Weigel D."/>
            <person name="Coupland G."/>
            <person name="Schneeberger K."/>
        </authorList>
    </citation>
    <scope>NUCLEOTIDE SEQUENCE [LARGE SCALE GENOMIC DNA]</scope>
    <source>
        <strain evidence="2">cv. Pajares</strain>
    </source>
</reference>
<dbReference type="EMBL" id="CM002872">
    <property type="protein sequence ID" value="KFK35556.1"/>
    <property type="molecule type" value="Genomic_DNA"/>
</dbReference>
<accession>A0A087H0A4</accession>
<dbReference type="OrthoDB" id="1093005at2759"/>
<organism evidence="1 2">
    <name type="scientific">Arabis alpina</name>
    <name type="common">Alpine rock-cress</name>
    <dbReference type="NCBI Taxonomy" id="50452"/>
    <lineage>
        <taxon>Eukaryota</taxon>
        <taxon>Viridiplantae</taxon>
        <taxon>Streptophyta</taxon>
        <taxon>Embryophyta</taxon>
        <taxon>Tracheophyta</taxon>
        <taxon>Spermatophyta</taxon>
        <taxon>Magnoliopsida</taxon>
        <taxon>eudicotyledons</taxon>
        <taxon>Gunneridae</taxon>
        <taxon>Pentapetalae</taxon>
        <taxon>rosids</taxon>
        <taxon>malvids</taxon>
        <taxon>Brassicales</taxon>
        <taxon>Brassicaceae</taxon>
        <taxon>Arabideae</taxon>
        <taxon>Arabis</taxon>
    </lineage>
</organism>